<evidence type="ECO:0000259" key="6">
    <source>
        <dbReference type="PROSITE" id="PS51462"/>
    </source>
</evidence>
<evidence type="ECO:0000313" key="7">
    <source>
        <dbReference type="EMBL" id="KGJ89913.1"/>
    </source>
</evidence>
<evidence type="ECO:0000313" key="8">
    <source>
        <dbReference type="Proteomes" id="UP000029868"/>
    </source>
</evidence>
<gene>
    <name evidence="7" type="ORF">GAB14E_3791</name>
</gene>
<dbReference type="PANTHER" id="PTHR43046">
    <property type="entry name" value="GDP-MANNOSE MANNOSYL HYDROLASE"/>
    <property type="match status" value="1"/>
</dbReference>
<evidence type="ECO:0000256" key="1">
    <source>
        <dbReference type="ARBA" id="ARBA00022723"/>
    </source>
</evidence>
<evidence type="ECO:0000256" key="4">
    <source>
        <dbReference type="PIRSR" id="PIRSR037599-1"/>
    </source>
</evidence>
<dbReference type="RefSeq" id="WP_033083687.1">
    <property type="nucleotide sequence ID" value="NZ_JQEC01000051.1"/>
</dbReference>
<dbReference type="PATRIC" id="fig|28229.3.peg.3716"/>
<dbReference type="PROSITE" id="PS51462">
    <property type="entry name" value="NUDIX"/>
    <property type="match status" value="1"/>
</dbReference>
<comment type="cofactor">
    <cofactor evidence="5">
        <name>Mg(2+)</name>
        <dbReference type="ChEBI" id="CHEBI:18420"/>
    </cofactor>
    <text evidence="5">Binds 1 Mg(2+) ion per subunit.</text>
</comment>
<dbReference type="CDD" id="cd03430">
    <property type="entry name" value="NUDIX_GDPMH_NudD"/>
    <property type="match status" value="1"/>
</dbReference>
<evidence type="ECO:0000256" key="2">
    <source>
        <dbReference type="ARBA" id="ARBA00022801"/>
    </source>
</evidence>
<dbReference type="PANTHER" id="PTHR43046:SF12">
    <property type="entry name" value="GDP-MANNOSE MANNOSYL HYDROLASE"/>
    <property type="match status" value="1"/>
</dbReference>
<keyword evidence="1 5" id="KW-0479">Metal-binding</keyword>
<feature type="binding site" evidence="5">
    <location>
        <position position="68"/>
    </location>
    <ligand>
        <name>Mg(2+)</name>
        <dbReference type="ChEBI" id="CHEBI:18420"/>
    </ligand>
</feature>
<sequence>MLPLVTFKTVIASTPLVSIDLVVKNSEGLVLLGKRTNRPAQGFWFVPGGRVLKDEQLDNSFKRLLKVELAIDKCEARFLGVYQHFYNDNFTEDNFTTHYIVLAYELTFNGSLIKLPNEQHNEYRWFKISELLNHNEVHKHTKWYFQKRNKADEIFSP</sequence>
<feature type="binding site" evidence="5">
    <location>
        <position position="119"/>
    </location>
    <ligand>
        <name>Mg(2+)</name>
        <dbReference type="ChEBI" id="CHEBI:18420"/>
    </ligand>
</feature>
<reference evidence="7 8" key="1">
    <citation type="submission" date="2014-08" db="EMBL/GenBank/DDBJ databases">
        <title>Genomic and Phenotypic Diversity of Colwellia psychrerythraea strains from Disparate Marine Basins.</title>
        <authorList>
            <person name="Techtmann S.M."/>
            <person name="Stelling S.C."/>
            <person name="Utturkar S.M."/>
            <person name="Alshibli N."/>
            <person name="Harris A."/>
            <person name="Brown S.D."/>
            <person name="Hazen T.C."/>
        </authorList>
    </citation>
    <scope>NUCLEOTIDE SEQUENCE [LARGE SCALE GENOMIC DNA]</scope>
    <source>
        <strain evidence="7 8">GAB14E</strain>
    </source>
</reference>
<dbReference type="InterPro" id="IPR033715">
    <property type="entry name" value="GDPMH"/>
</dbReference>
<dbReference type="NCBIfam" id="NF011963">
    <property type="entry name" value="PRK15434.1"/>
    <property type="match status" value="1"/>
</dbReference>
<dbReference type="OrthoDB" id="542521at2"/>
<dbReference type="PIRSF" id="PIRSF037599">
    <property type="entry name" value="GDPMH"/>
    <property type="match status" value="1"/>
</dbReference>
<feature type="domain" description="Nudix hydrolase" evidence="6">
    <location>
        <begin position="12"/>
        <end position="151"/>
    </location>
</feature>
<proteinExistence type="predicted"/>
<feature type="site" description="Critical for catalysis" evidence="4">
    <location>
        <position position="120"/>
    </location>
</feature>
<feature type="binding site" evidence="5">
    <location>
        <position position="48"/>
    </location>
    <ligand>
        <name>Mg(2+)</name>
        <dbReference type="ChEBI" id="CHEBI:18420"/>
    </ligand>
</feature>
<evidence type="ECO:0000256" key="3">
    <source>
        <dbReference type="ARBA" id="ARBA00022842"/>
    </source>
</evidence>
<dbReference type="GO" id="GO:0046872">
    <property type="term" value="F:metal ion binding"/>
    <property type="evidence" value="ECO:0007669"/>
    <property type="project" value="UniProtKB-KW"/>
</dbReference>
<keyword evidence="2 7" id="KW-0378">Hydrolase</keyword>
<organism evidence="7 8">
    <name type="scientific">Colwellia psychrerythraea</name>
    <name type="common">Vibrio psychroerythus</name>
    <dbReference type="NCBI Taxonomy" id="28229"/>
    <lineage>
        <taxon>Bacteria</taxon>
        <taxon>Pseudomonadati</taxon>
        <taxon>Pseudomonadota</taxon>
        <taxon>Gammaproteobacteria</taxon>
        <taxon>Alteromonadales</taxon>
        <taxon>Colwelliaceae</taxon>
        <taxon>Colwellia</taxon>
    </lineage>
</organism>
<evidence type="ECO:0000256" key="5">
    <source>
        <dbReference type="PIRSR" id="PIRSR037599-3"/>
    </source>
</evidence>
<keyword evidence="3 5" id="KW-0460">Magnesium</keyword>
<dbReference type="SUPFAM" id="SSF55811">
    <property type="entry name" value="Nudix"/>
    <property type="match status" value="1"/>
</dbReference>
<dbReference type="InterPro" id="IPR015797">
    <property type="entry name" value="NUDIX_hydrolase-like_dom_sf"/>
</dbReference>
<dbReference type="Pfam" id="PF00293">
    <property type="entry name" value="NUDIX"/>
    <property type="match status" value="1"/>
</dbReference>
<protein>
    <submittedName>
        <fullName evidence="7">NUDIX hydrolase</fullName>
    </submittedName>
</protein>
<dbReference type="Gene3D" id="3.90.79.10">
    <property type="entry name" value="Nucleoside Triphosphate Pyrophosphohydrolase"/>
    <property type="match status" value="1"/>
</dbReference>
<comment type="caution">
    <text evidence="7">The sequence shown here is derived from an EMBL/GenBank/DDBJ whole genome shotgun (WGS) entry which is preliminary data.</text>
</comment>
<dbReference type="AlphaFoldDB" id="A0A099KJY7"/>
<name>A0A099KJY7_COLPS</name>
<dbReference type="GO" id="GO:0008727">
    <property type="term" value="F:GDP-mannose mannosyl hydrolase activity"/>
    <property type="evidence" value="ECO:0007669"/>
    <property type="project" value="InterPro"/>
</dbReference>
<accession>A0A099KJY7</accession>
<dbReference type="Proteomes" id="UP000029868">
    <property type="component" value="Unassembled WGS sequence"/>
</dbReference>
<dbReference type="InterPro" id="IPR000086">
    <property type="entry name" value="NUDIX_hydrolase_dom"/>
</dbReference>
<dbReference type="EMBL" id="JQEC01000051">
    <property type="protein sequence ID" value="KGJ89913.1"/>
    <property type="molecule type" value="Genomic_DNA"/>
</dbReference>